<dbReference type="Pfam" id="PF17407">
    <property type="entry name" value="Nrap_D6"/>
    <property type="match status" value="1"/>
</dbReference>
<comment type="subcellular location">
    <subcellularLocation>
        <location evidence="1">Nucleus</location>
        <location evidence="1">Nucleolus</location>
    </subcellularLocation>
</comment>
<feature type="domain" description="Nrap protein" evidence="2">
    <location>
        <begin position="5"/>
        <end position="200"/>
    </location>
</feature>
<dbReference type="InterPro" id="IPR035371">
    <property type="entry name" value="Nrap_D6"/>
</dbReference>
<comment type="similarity">
    <text evidence="1">Belongs to the NRAP family.</text>
</comment>
<dbReference type="GO" id="GO:0003723">
    <property type="term" value="F:RNA binding"/>
    <property type="evidence" value="ECO:0007669"/>
    <property type="project" value="UniProtKB-KW"/>
</dbReference>
<reference evidence="5" key="1">
    <citation type="submission" date="2016-05" db="EMBL/GenBank/DDBJ databases">
        <authorList>
            <person name="Lavstsen T."/>
            <person name="Jespersen J.S."/>
        </authorList>
    </citation>
    <scope>NUCLEOTIDE SEQUENCE</scope>
    <source>
        <tissue evidence="5">Brain</tissue>
    </source>
</reference>
<keyword evidence="1" id="KW-0694">RNA-binding</keyword>
<evidence type="ECO:0000259" key="3">
    <source>
        <dbReference type="Pfam" id="PF17406"/>
    </source>
</evidence>
<gene>
    <name evidence="5" type="primary">NOL6</name>
</gene>
<dbReference type="AlphaFoldDB" id="A0A1A7W6R9"/>
<dbReference type="EMBL" id="HADW01000267">
    <property type="protein sequence ID" value="SBP01667.1"/>
    <property type="molecule type" value="Transcribed_RNA"/>
</dbReference>
<feature type="domain" description="Nrap protein" evidence="3">
    <location>
        <begin position="203"/>
        <end position="357"/>
    </location>
</feature>
<keyword evidence="1" id="KW-0539">Nucleus</keyword>
<feature type="domain" description="Nrap protein" evidence="4">
    <location>
        <begin position="359"/>
        <end position="493"/>
    </location>
</feature>
<reference evidence="5" key="2">
    <citation type="submission" date="2016-06" db="EMBL/GenBank/DDBJ databases">
        <title>The genome of a short-lived fish provides insights into sex chromosome evolution and the genetic control of aging.</title>
        <authorList>
            <person name="Reichwald K."/>
            <person name="Felder M."/>
            <person name="Petzold A."/>
            <person name="Koch P."/>
            <person name="Groth M."/>
            <person name="Platzer M."/>
        </authorList>
    </citation>
    <scope>NUCLEOTIDE SEQUENCE</scope>
    <source>
        <tissue evidence="5">Brain</tissue>
    </source>
</reference>
<proteinExistence type="inferred from homology"/>
<dbReference type="Pfam" id="PF17405">
    <property type="entry name" value="Nrap_D4"/>
    <property type="match status" value="1"/>
</dbReference>
<dbReference type="GO" id="GO:0006364">
    <property type="term" value="P:rRNA processing"/>
    <property type="evidence" value="ECO:0007669"/>
    <property type="project" value="TreeGrafter"/>
</dbReference>
<protein>
    <recommendedName>
        <fullName evidence="1">Nucleolar protein 6</fullName>
    </recommendedName>
</protein>
<dbReference type="PANTHER" id="PTHR17972:SF0">
    <property type="entry name" value="NUCLEOLAR PROTEIN 6"/>
    <property type="match status" value="1"/>
</dbReference>
<dbReference type="InterPro" id="IPR035369">
    <property type="entry name" value="Nrap_D4"/>
</dbReference>
<dbReference type="InterPro" id="IPR005554">
    <property type="entry name" value="NOL6/Upt22"/>
</dbReference>
<evidence type="ECO:0000256" key="1">
    <source>
        <dbReference type="RuleBase" id="RU364032"/>
    </source>
</evidence>
<sequence length="502" mass="56157">MGREVPSTGEEESLVVVQSYDDLSRKLWKLEGLPLSITAVQGAHPALRCTQVFPPEPLKLDHSFFDREKTSRSLVPKEVKPCPQYITPITVICHMEGSGKWPHDRLAIRHIRAAFHICLAELLKKDHNYTCRPCPTHLDVWKNGLAFRIQVAYHREPQVLRESVTAEGLLVVRDTEEAQALEMATIHKPLLTSMLHGLQQQNTCFGAVCRLAKRWLAAQLFSDEITEDAADLLVASLFLQPAPFAAPSSPQVGFLRFLHLLSSFDWRNNPLVVNLNNQLTAADYTEIKNDFMASRDSLPVMFIATPKDKKLSLWTRRAPSIQMLQRVMMVAAESLKVLECQLMDGSQMQDVRVVMRPPLDAYDVLIHLNPNQVPLHGQAVDRPAVTFNRGVVTNGTPESGGPLPVIDYNPVTLYLTELREAFGDLALFFCDPCGGTVISVLWKPKAFVPAPFKTSQMTARTVEVTGEEVKTIPNVEAILEDFRVLGKGLVRSVEAKTEKWAV</sequence>
<dbReference type="Pfam" id="PF17406">
    <property type="entry name" value="Nrap_D5"/>
    <property type="match status" value="1"/>
</dbReference>
<accession>A0A1A7W6R9</accession>
<evidence type="ECO:0000259" key="4">
    <source>
        <dbReference type="Pfam" id="PF17407"/>
    </source>
</evidence>
<dbReference type="Gene3D" id="3.30.70.3030">
    <property type="match status" value="1"/>
</dbReference>
<dbReference type="InterPro" id="IPR035370">
    <property type="entry name" value="Nrap_D5"/>
</dbReference>
<organism evidence="5">
    <name type="scientific">Iconisemion striatum</name>
    <dbReference type="NCBI Taxonomy" id="60296"/>
    <lineage>
        <taxon>Eukaryota</taxon>
        <taxon>Metazoa</taxon>
        <taxon>Chordata</taxon>
        <taxon>Craniata</taxon>
        <taxon>Vertebrata</taxon>
        <taxon>Euteleostomi</taxon>
        <taxon>Actinopterygii</taxon>
        <taxon>Neopterygii</taxon>
        <taxon>Teleostei</taxon>
        <taxon>Neoteleostei</taxon>
        <taxon>Acanthomorphata</taxon>
        <taxon>Ovalentaria</taxon>
        <taxon>Atherinomorphae</taxon>
        <taxon>Cyprinodontiformes</taxon>
        <taxon>Nothobranchiidae</taxon>
        <taxon>Iconisemion</taxon>
    </lineage>
</organism>
<dbReference type="GO" id="GO:0006409">
    <property type="term" value="P:tRNA export from nucleus"/>
    <property type="evidence" value="ECO:0007669"/>
    <property type="project" value="TreeGrafter"/>
</dbReference>
<evidence type="ECO:0000259" key="2">
    <source>
        <dbReference type="Pfam" id="PF17405"/>
    </source>
</evidence>
<dbReference type="GO" id="GO:0034456">
    <property type="term" value="C:UTP-C complex"/>
    <property type="evidence" value="ECO:0007669"/>
    <property type="project" value="TreeGrafter"/>
</dbReference>
<name>A0A1A7W6R9_9TELE</name>
<dbReference type="PANTHER" id="PTHR17972">
    <property type="entry name" value="NUCLEOLAR RNA-ASSOCIATED PROTEIN"/>
    <property type="match status" value="1"/>
</dbReference>
<dbReference type="GO" id="GO:0032545">
    <property type="term" value="C:CURI complex"/>
    <property type="evidence" value="ECO:0007669"/>
    <property type="project" value="TreeGrafter"/>
</dbReference>
<dbReference type="GO" id="GO:0032040">
    <property type="term" value="C:small-subunit processome"/>
    <property type="evidence" value="ECO:0007669"/>
    <property type="project" value="TreeGrafter"/>
</dbReference>
<dbReference type="FunFam" id="3.30.70.3030:FF:000001">
    <property type="entry name" value="Nucleolar protein 6"/>
    <property type="match status" value="1"/>
</dbReference>
<evidence type="ECO:0000313" key="5">
    <source>
        <dbReference type="EMBL" id="SBP01667.1"/>
    </source>
</evidence>